<organism evidence="4">
    <name type="scientific">Micromonas pusilla</name>
    <name type="common">Picoplanktonic green alga</name>
    <name type="synonym">Chromulina pusilla</name>
    <dbReference type="NCBI Taxonomy" id="38833"/>
    <lineage>
        <taxon>Eukaryota</taxon>
        <taxon>Viridiplantae</taxon>
        <taxon>Chlorophyta</taxon>
        <taxon>Mamiellophyceae</taxon>
        <taxon>Mamiellales</taxon>
        <taxon>Mamiellaceae</taxon>
        <taxon>Micromonas</taxon>
    </lineage>
</organism>
<feature type="region of interest" description="Disordered" evidence="2">
    <location>
        <begin position="46"/>
        <end position="78"/>
    </location>
</feature>
<gene>
    <name evidence="4" type="ORF">MPUS1402_LOCUS1000</name>
</gene>
<dbReference type="AlphaFoldDB" id="A0A7R9T7Y6"/>
<evidence type="ECO:0000256" key="2">
    <source>
        <dbReference type="SAM" id="MobiDB-lite"/>
    </source>
</evidence>
<feature type="transmembrane region" description="Helical" evidence="3">
    <location>
        <begin position="140"/>
        <end position="161"/>
    </location>
</feature>
<feature type="transmembrane region" description="Helical" evidence="3">
    <location>
        <begin position="214"/>
        <end position="243"/>
    </location>
</feature>
<feature type="compositionally biased region" description="Low complexity" evidence="2">
    <location>
        <begin position="60"/>
        <end position="76"/>
    </location>
</feature>
<evidence type="ECO:0000256" key="3">
    <source>
        <dbReference type="SAM" id="Phobius"/>
    </source>
</evidence>
<dbReference type="EMBL" id="HBDY01001313">
    <property type="protein sequence ID" value="CAD8227959.1"/>
    <property type="molecule type" value="Transcribed_RNA"/>
</dbReference>
<evidence type="ECO:0000256" key="1">
    <source>
        <dbReference type="SAM" id="Coils"/>
    </source>
</evidence>
<sequence length="432" mass="45321">MTASIASIATIATIALSSPHLPAALAGGYGTSLSYFERLERERVISEEPQTMAERDARAGARGRLAAAPSPSSPSADHLSKTALGSCALLAMCAVVEPASARDVTVSLPDLPDFGEVSTSLRVALDGLSNLEVPSTRMEFLRLVLSNPIAAVAVSVSAYLVIPKASELLVKFVLAPAIVLVVAAAAAQHPAETSAVAAAAIREVRDNPTVTSGVILALCVVFLSPYFLVAGFAAIIVSGVNVLPDALKPALPRPLRDATNQIAALQRAADPSVKRVQGFSDEAYRRSMEVKSEMERLAAEEAERDRAEAIRRRAETVASGVTSAITAPAREAERRVRDAAEIAADAASDAADVVRDVNAEATSVTRCVDKPTAASRAACVDENRAERTAREAKRTEALRAKARRLRANSAKATPPILPPPDVLGALTRTTEK</sequence>
<feature type="region of interest" description="Disordered" evidence="2">
    <location>
        <begin position="403"/>
        <end position="432"/>
    </location>
</feature>
<feature type="transmembrane region" description="Helical" evidence="3">
    <location>
        <begin position="168"/>
        <end position="187"/>
    </location>
</feature>
<keyword evidence="1" id="KW-0175">Coiled coil</keyword>
<accession>A0A7R9T7Y6</accession>
<feature type="coiled-coil region" evidence="1">
    <location>
        <begin position="290"/>
        <end position="319"/>
    </location>
</feature>
<keyword evidence="3" id="KW-1133">Transmembrane helix</keyword>
<name>A0A7R9T7Y6_MICPS</name>
<protein>
    <submittedName>
        <fullName evidence="4">Uncharacterized protein</fullName>
    </submittedName>
</protein>
<evidence type="ECO:0000313" key="4">
    <source>
        <dbReference type="EMBL" id="CAD8227959.1"/>
    </source>
</evidence>
<reference evidence="4" key="1">
    <citation type="submission" date="2021-01" db="EMBL/GenBank/DDBJ databases">
        <authorList>
            <person name="Corre E."/>
            <person name="Pelletier E."/>
            <person name="Niang G."/>
            <person name="Scheremetjew M."/>
            <person name="Finn R."/>
            <person name="Kale V."/>
            <person name="Holt S."/>
            <person name="Cochrane G."/>
            <person name="Meng A."/>
            <person name="Brown T."/>
            <person name="Cohen L."/>
        </authorList>
    </citation>
    <scope>NUCLEOTIDE SEQUENCE</scope>
    <source>
        <strain evidence="4">RCC1614</strain>
    </source>
</reference>
<keyword evidence="3" id="KW-0812">Transmembrane</keyword>
<keyword evidence="3" id="KW-0472">Membrane</keyword>
<proteinExistence type="predicted"/>